<dbReference type="RefSeq" id="WP_115883750.1">
    <property type="nucleotide sequence ID" value="NZ_CBCSHX010000010.1"/>
</dbReference>
<reference evidence="1 2" key="1">
    <citation type="submission" date="2018-08" db="EMBL/GenBank/DDBJ databases">
        <title>Genomic Encyclopedia of Type Strains, Phase IV (KMG-IV): sequencing the most valuable type-strain genomes for metagenomic binning, comparative biology and taxonomic classification.</title>
        <authorList>
            <person name="Goeker M."/>
        </authorList>
    </citation>
    <scope>NUCLEOTIDE SEQUENCE [LARGE SCALE GENOMIC DNA]</scope>
    <source>
        <strain evidence="1 2">DSM 17274</strain>
    </source>
</reference>
<sequence length="146" mass="16972">MEIRDLTNQQVDIIIEELKNMLSHFDINTLNTPFGKIKSRNMLVSDINNINFKLSIHRGNREPERFSLDLRFSDTHDCLVRLDVKGGAHRNPDGTVAPNSHLHIYNNIYNPKDSYAHPIDLKYFPNISNLYYAADSFLDYTNIKHI</sequence>
<evidence type="ECO:0000313" key="2">
    <source>
        <dbReference type="Proteomes" id="UP000257076"/>
    </source>
</evidence>
<protein>
    <submittedName>
        <fullName evidence="1">Uncharacterized protein</fullName>
    </submittedName>
</protein>
<name>A0A3E0B362_9STAP</name>
<dbReference type="Pfam" id="PF22398">
    <property type="entry name" value="DUF6978"/>
    <property type="match status" value="1"/>
</dbReference>
<accession>A0A3E0B362</accession>
<dbReference type="Proteomes" id="UP000257076">
    <property type="component" value="Unassembled WGS sequence"/>
</dbReference>
<organism evidence="1 2">
    <name type="scientific">Jeotgalicoccus halotolerans</name>
    <dbReference type="NCBI Taxonomy" id="157227"/>
    <lineage>
        <taxon>Bacteria</taxon>
        <taxon>Bacillati</taxon>
        <taxon>Bacillota</taxon>
        <taxon>Bacilli</taxon>
        <taxon>Bacillales</taxon>
        <taxon>Staphylococcaceae</taxon>
        <taxon>Jeotgalicoccus</taxon>
    </lineage>
</organism>
<proteinExistence type="predicted"/>
<dbReference type="EMBL" id="QUMW01000001">
    <property type="protein sequence ID" value="REG26377.1"/>
    <property type="molecule type" value="Genomic_DNA"/>
</dbReference>
<gene>
    <name evidence="1" type="ORF">DFR63_0019</name>
</gene>
<keyword evidence="2" id="KW-1185">Reference proteome</keyword>
<dbReference type="InterPro" id="IPR053916">
    <property type="entry name" value="DUF6978"/>
</dbReference>
<comment type="caution">
    <text evidence="1">The sequence shown here is derived from an EMBL/GenBank/DDBJ whole genome shotgun (WGS) entry which is preliminary data.</text>
</comment>
<dbReference type="OrthoDB" id="2413754at2"/>
<evidence type="ECO:0000313" key="1">
    <source>
        <dbReference type="EMBL" id="REG26377.1"/>
    </source>
</evidence>
<dbReference type="AlphaFoldDB" id="A0A3E0B362"/>